<evidence type="ECO:0000313" key="5">
    <source>
        <dbReference type="Proteomes" id="UP000280296"/>
    </source>
</evidence>
<feature type="domain" description="EF-hand" evidence="2">
    <location>
        <begin position="202"/>
        <end position="237"/>
    </location>
</feature>
<organism evidence="4 5">
    <name type="scientific">Tautonia sociabilis</name>
    <dbReference type="NCBI Taxonomy" id="2080755"/>
    <lineage>
        <taxon>Bacteria</taxon>
        <taxon>Pseudomonadati</taxon>
        <taxon>Planctomycetota</taxon>
        <taxon>Planctomycetia</taxon>
        <taxon>Isosphaerales</taxon>
        <taxon>Isosphaeraceae</taxon>
        <taxon>Tautonia</taxon>
    </lineage>
</organism>
<feature type="compositionally biased region" description="Low complexity" evidence="1">
    <location>
        <begin position="19"/>
        <end position="33"/>
    </location>
</feature>
<evidence type="ECO:0000256" key="1">
    <source>
        <dbReference type="SAM" id="MobiDB-lite"/>
    </source>
</evidence>
<dbReference type="Gene3D" id="3.40.30.10">
    <property type="entry name" value="Glutaredoxin"/>
    <property type="match status" value="1"/>
</dbReference>
<dbReference type="PROSITE" id="PS51352">
    <property type="entry name" value="THIOREDOXIN_2"/>
    <property type="match status" value="1"/>
</dbReference>
<dbReference type="EMBL" id="RYZH01000025">
    <property type="protein sequence ID" value="RUL87121.1"/>
    <property type="molecule type" value="Genomic_DNA"/>
</dbReference>
<dbReference type="AlphaFoldDB" id="A0A432MID3"/>
<dbReference type="GO" id="GO:0004800">
    <property type="term" value="F:thyroxine 5'-deiodinase activity"/>
    <property type="evidence" value="ECO:0007669"/>
    <property type="project" value="InterPro"/>
</dbReference>
<feature type="domain" description="Thioredoxin" evidence="3">
    <location>
        <begin position="278"/>
        <end position="449"/>
    </location>
</feature>
<dbReference type="PANTHER" id="PTHR11781:SF22">
    <property type="entry name" value="TYPE I IODOTHYRONINE DEIODINASE"/>
    <property type="match status" value="1"/>
</dbReference>
<reference evidence="4 5" key="2">
    <citation type="submission" date="2019-01" db="EMBL/GenBank/DDBJ databases">
        <title>Tautonia sociabilis, a novel thermotolerant planctomycete of Isosphaeraceae family, isolated from a 4000 m deep subterranean habitat.</title>
        <authorList>
            <person name="Kovaleva O.L."/>
            <person name="Elcheninov A.G."/>
            <person name="Van Heerden E."/>
            <person name="Toshchakov S.V."/>
            <person name="Novikov A."/>
            <person name="Bonch-Osmolovskaya E.A."/>
            <person name="Kublanov I.V."/>
        </authorList>
    </citation>
    <scope>NUCLEOTIDE SEQUENCE [LARGE SCALE GENOMIC DNA]</scope>
    <source>
        <strain evidence="4 5">GM2012</strain>
    </source>
</reference>
<dbReference type="InterPro" id="IPR011992">
    <property type="entry name" value="EF-hand-dom_pair"/>
</dbReference>
<name>A0A432MID3_9BACT</name>
<dbReference type="Proteomes" id="UP000280296">
    <property type="component" value="Unassembled WGS sequence"/>
</dbReference>
<feature type="region of interest" description="Disordered" evidence="1">
    <location>
        <begin position="449"/>
        <end position="478"/>
    </location>
</feature>
<reference evidence="4 5" key="1">
    <citation type="submission" date="2018-12" db="EMBL/GenBank/DDBJ databases">
        <authorList>
            <person name="Toschakov S.V."/>
        </authorList>
    </citation>
    <scope>NUCLEOTIDE SEQUENCE [LARGE SCALE GENOMIC DNA]</scope>
    <source>
        <strain evidence="4 5">GM2012</strain>
    </source>
</reference>
<protein>
    <submittedName>
        <fullName evidence="4">Redoxin domain-containing protein</fullName>
    </submittedName>
</protein>
<dbReference type="InterPro" id="IPR013766">
    <property type="entry name" value="Thioredoxin_domain"/>
</dbReference>
<dbReference type="InterPro" id="IPR002048">
    <property type="entry name" value="EF_hand_dom"/>
</dbReference>
<dbReference type="SUPFAM" id="SSF47473">
    <property type="entry name" value="EF-hand"/>
    <property type="match status" value="1"/>
</dbReference>
<comment type="caution">
    <text evidence="4">The sequence shown here is derived from an EMBL/GenBank/DDBJ whole genome shotgun (WGS) entry which is preliminary data.</text>
</comment>
<evidence type="ECO:0000313" key="4">
    <source>
        <dbReference type="EMBL" id="RUL87121.1"/>
    </source>
</evidence>
<sequence>MGSRIGPSSIGARTTAFESRSPPMSRRPGPAPTSSLVVAAALAIATSFPPAVSVAGEDVERPRPELAPEAQALWDSPLADRAGAWLSDRLEALSPEDRPEWLLMFADILLGKQLGSQDGWFSRPTGGSRFGWEEVRAELDADGDGLIARREWPGSDNDFQAVDANADRLITAADFDWSEHALAGGPGVALYYLADGDANGKVTRAELLALFDRLDEGQLGFLTRDELKGLFEPGTMSRVMMAGGIKGQGPPPDPNGPSRSTLVRGLFTQEIGALWPGPDVGDPAPDFTLPAIDGDRDVTLSSYRERLGKPIVLIFGNFTCGPFRSQAGNVEKLYRRYRDRAGFLLVYVREAHPTDGWHMLDNHRQGYTLDQPTTFGERLKVAQQCRATLDLGLPMVVDAVDDPAGTLYSGMPARLYLIDQDGRVAFKSGRGPFGFKPRELEQALALLLATDRPESSDPGESTSPPAEEAGSLAEDGDQ</sequence>
<dbReference type="SUPFAM" id="SSF52833">
    <property type="entry name" value="Thioredoxin-like"/>
    <property type="match status" value="1"/>
</dbReference>
<feature type="region of interest" description="Disordered" evidence="1">
    <location>
        <begin position="1"/>
        <end position="33"/>
    </location>
</feature>
<evidence type="ECO:0000259" key="3">
    <source>
        <dbReference type="PROSITE" id="PS51352"/>
    </source>
</evidence>
<dbReference type="PANTHER" id="PTHR11781">
    <property type="entry name" value="IODOTHYRONINE DEIODINASE"/>
    <property type="match status" value="1"/>
</dbReference>
<dbReference type="InterPro" id="IPR000643">
    <property type="entry name" value="Iodothyronine_deiodinase"/>
</dbReference>
<proteinExistence type="predicted"/>
<accession>A0A432MID3</accession>
<dbReference type="GO" id="GO:0005509">
    <property type="term" value="F:calcium ion binding"/>
    <property type="evidence" value="ECO:0007669"/>
    <property type="project" value="InterPro"/>
</dbReference>
<dbReference type="Pfam" id="PF00837">
    <property type="entry name" value="T4_deiodinase"/>
    <property type="match status" value="1"/>
</dbReference>
<dbReference type="InterPro" id="IPR036249">
    <property type="entry name" value="Thioredoxin-like_sf"/>
</dbReference>
<evidence type="ECO:0000259" key="2">
    <source>
        <dbReference type="PROSITE" id="PS50222"/>
    </source>
</evidence>
<keyword evidence="5" id="KW-1185">Reference proteome</keyword>
<dbReference type="PROSITE" id="PS50222">
    <property type="entry name" value="EF_HAND_2"/>
    <property type="match status" value="1"/>
</dbReference>
<gene>
    <name evidence="4" type="ORF">TsocGM_13645</name>
</gene>
<dbReference type="NCBIfam" id="NF038285">
    <property type="entry name" value="deiodinase_rel"/>
    <property type="match status" value="1"/>
</dbReference>